<organism evidence="2 3">
    <name type="scientific">Cannabis sativa</name>
    <name type="common">Hemp</name>
    <name type="synonym">Marijuana</name>
    <dbReference type="NCBI Taxonomy" id="3483"/>
    <lineage>
        <taxon>Eukaryota</taxon>
        <taxon>Viridiplantae</taxon>
        <taxon>Streptophyta</taxon>
        <taxon>Embryophyta</taxon>
        <taxon>Tracheophyta</taxon>
        <taxon>Spermatophyta</taxon>
        <taxon>Magnoliopsida</taxon>
        <taxon>eudicotyledons</taxon>
        <taxon>Gunneridae</taxon>
        <taxon>Pentapetalae</taxon>
        <taxon>rosids</taxon>
        <taxon>fabids</taxon>
        <taxon>Rosales</taxon>
        <taxon>Cannabaceae</taxon>
        <taxon>Cannabis</taxon>
    </lineage>
</organism>
<reference evidence="2" key="2">
    <citation type="submission" date="2021-03" db="UniProtKB">
        <authorList>
            <consortium name="EnsemblPlants"/>
        </authorList>
    </citation>
    <scope>IDENTIFICATION</scope>
</reference>
<dbReference type="EMBL" id="UZAU01000052">
    <property type="status" value="NOT_ANNOTATED_CDS"/>
    <property type="molecule type" value="Genomic_DNA"/>
</dbReference>
<dbReference type="Proteomes" id="UP000596661">
    <property type="component" value="Chromosome 1"/>
</dbReference>
<sequence>MAVKRRTPVTISTSLGLPRDPMTVDPNVHVPATTRVSTNPTDVANPANPANPTGLTKSTIITSPVDPANLVDPNEQPLLPRVDPPLAPQTEGFANVEQPPCTTSDSIPRYYAGKIGLGIGEPHVDLGEDFEFARLREAVGQVDQTEEPPVVGSDAFA</sequence>
<feature type="region of interest" description="Disordered" evidence="1">
    <location>
        <begin position="1"/>
        <end position="55"/>
    </location>
</feature>
<feature type="region of interest" description="Disordered" evidence="1">
    <location>
        <begin position="73"/>
        <end position="103"/>
    </location>
</feature>
<dbReference type="Gramene" id="evm.model.01.1856">
    <property type="protein sequence ID" value="cds.evm.model.01.1856"/>
    <property type="gene ID" value="evm.TU.01.1856"/>
</dbReference>
<protein>
    <submittedName>
        <fullName evidence="2">Uncharacterized protein</fullName>
    </submittedName>
</protein>
<keyword evidence="3" id="KW-1185">Reference proteome</keyword>
<evidence type="ECO:0000313" key="3">
    <source>
        <dbReference type="Proteomes" id="UP000596661"/>
    </source>
</evidence>
<reference evidence="2" key="1">
    <citation type="submission" date="2018-11" db="EMBL/GenBank/DDBJ databases">
        <authorList>
            <person name="Grassa J C."/>
        </authorList>
    </citation>
    <scope>NUCLEOTIDE SEQUENCE [LARGE SCALE GENOMIC DNA]</scope>
</reference>
<dbReference type="AlphaFoldDB" id="A0A803NIS2"/>
<accession>A0A803NIS2</accession>
<evidence type="ECO:0000256" key="1">
    <source>
        <dbReference type="SAM" id="MobiDB-lite"/>
    </source>
</evidence>
<name>A0A803NIS2_CANSA</name>
<dbReference type="EnsemblPlants" id="evm.model.01.1856">
    <property type="protein sequence ID" value="cds.evm.model.01.1856"/>
    <property type="gene ID" value="evm.TU.01.1856"/>
</dbReference>
<proteinExistence type="predicted"/>
<evidence type="ECO:0000313" key="2">
    <source>
        <dbReference type="EnsemblPlants" id="cds.evm.model.01.1856"/>
    </source>
</evidence>
<feature type="compositionally biased region" description="Polar residues" evidence="1">
    <location>
        <begin position="34"/>
        <end position="55"/>
    </location>
</feature>